<name>A0A413Q749_9FIRM</name>
<dbReference type="InterPro" id="IPR035472">
    <property type="entry name" value="RpiR-like_SIS"/>
</dbReference>
<dbReference type="Proteomes" id="UP000283721">
    <property type="component" value="Unassembled WGS sequence"/>
</dbReference>
<evidence type="ECO:0000256" key="2">
    <source>
        <dbReference type="ARBA" id="ARBA00023125"/>
    </source>
</evidence>
<dbReference type="PROSITE" id="PS51464">
    <property type="entry name" value="SIS"/>
    <property type="match status" value="1"/>
</dbReference>
<keyword evidence="1" id="KW-0805">Transcription regulation</keyword>
<feature type="domain" description="SIS" evidence="5">
    <location>
        <begin position="146"/>
        <end position="285"/>
    </location>
</feature>
<dbReference type="EMBL" id="QSES01000012">
    <property type="protein sequence ID" value="RGZ92908.1"/>
    <property type="molecule type" value="Genomic_DNA"/>
</dbReference>
<dbReference type="AlphaFoldDB" id="A0A413Q749"/>
<sequence>MLQVYFRENVERHGMMENETINYKIRSAYALMRKSEKKVADYVLENELACSKISLEKLSKRSNVSQPTVVRFVKALGYDSFKEFRYNLLEEITERDKEKRTGNVLQNYSIEPGEAMKFIPAKVIASSVETLENMLKSISCDEFTQIVKMISKAKKIVICAVENSTAVAKDLMTKLLYLGYDCRFDEDYYIQHVMAGALTPEDVMIGISYSGQSKDTVDIMKAAKKARAQTIAITNFEKSRIAKWSDAVLCSSQKQWMYGECIFSRSSQMVINDMIYAGLVADNYDSCTQNLDKNSEIIQNRGYDM</sequence>
<dbReference type="InterPro" id="IPR047640">
    <property type="entry name" value="RpiR-like"/>
</dbReference>
<dbReference type="InterPro" id="IPR009057">
    <property type="entry name" value="Homeodomain-like_sf"/>
</dbReference>
<dbReference type="GO" id="GO:0003700">
    <property type="term" value="F:DNA-binding transcription factor activity"/>
    <property type="evidence" value="ECO:0007669"/>
    <property type="project" value="InterPro"/>
</dbReference>
<dbReference type="SUPFAM" id="SSF46689">
    <property type="entry name" value="Homeodomain-like"/>
    <property type="match status" value="1"/>
</dbReference>
<dbReference type="SUPFAM" id="SSF53697">
    <property type="entry name" value="SIS domain"/>
    <property type="match status" value="1"/>
</dbReference>
<dbReference type="GO" id="GO:0003677">
    <property type="term" value="F:DNA binding"/>
    <property type="evidence" value="ECO:0007669"/>
    <property type="project" value="UniProtKB-KW"/>
</dbReference>
<comment type="caution">
    <text evidence="6">The sequence shown here is derived from an EMBL/GenBank/DDBJ whole genome shotgun (WGS) entry which is preliminary data.</text>
</comment>
<dbReference type="InterPro" id="IPR001347">
    <property type="entry name" value="SIS_dom"/>
</dbReference>
<evidence type="ECO:0000313" key="6">
    <source>
        <dbReference type="EMBL" id="RGZ92908.1"/>
    </source>
</evidence>
<feature type="domain" description="HTH rpiR-type" evidence="4">
    <location>
        <begin position="19"/>
        <end position="95"/>
    </location>
</feature>
<proteinExistence type="predicted"/>
<evidence type="ECO:0000259" key="4">
    <source>
        <dbReference type="PROSITE" id="PS51071"/>
    </source>
</evidence>
<dbReference type="Pfam" id="PF01380">
    <property type="entry name" value="SIS"/>
    <property type="match status" value="1"/>
</dbReference>
<dbReference type="PROSITE" id="PS51071">
    <property type="entry name" value="HTH_RPIR"/>
    <property type="match status" value="1"/>
</dbReference>
<dbReference type="Gene3D" id="3.40.50.10490">
    <property type="entry name" value="Glucose-6-phosphate isomerase like protein, domain 1"/>
    <property type="match status" value="1"/>
</dbReference>
<dbReference type="Gene3D" id="1.10.10.10">
    <property type="entry name" value="Winged helix-like DNA-binding domain superfamily/Winged helix DNA-binding domain"/>
    <property type="match status" value="1"/>
</dbReference>
<accession>A0A413Q749</accession>
<dbReference type="Pfam" id="PF01418">
    <property type="entry name" value="HTH_6"/>
    <property type="match status" value="1"/>
</dbReference>
<keyword evidence="2" id="KW-0238">DNA-binding</keyword>
<evidence type="ECO:0000313" key="7">
    <source>
        <dbReference type="Proteomes" id="UP000283721"/>
    </source>
</evidence>
<dbReference type="PANTHER" id="PTHR30514:SF1">
    <property type="entry name" value="HTH-TYPE TRANSCRIPTIONAL REGULATOR HEXR-RELATED"/>
    <property type="match status" value="1"/>
</dbReference>
<dbReference type="CDD" id="cd05013">
    <property type="entry name" value="SIS_RpiR"/>
    <property type="match status" value="1"/>
</dbReference>
<dbReference type="GO" id="GO:1901135">
    <property type="term" value="P:carbohydrate derivative metabolic process"/>
    <property type="evidence" value="ECO:0007669"/>
    <property type="project" value="InterPro"/>
</dbReference>
<organism evidence="6 7">
    <name type="scientific">Agathobacter rectalis</name>
    <dbReference type="NCBI Taxonomy" id="39491"/>
    <lineage>
        <taxon>Bacteria</taxon>
        <taxon>Bacillati</taxon>
        <taxon>Bacillota</taxon>
        <taxon>Clostridia</taxon>
        <taxon>Lachnospirales</taxon>
        <taxon>Lachnospiraceae</taxon>
        <taxon>Agathobacter</taxon>
    </lineage>
</organism>
<dbReference type="InterPro" id="IPR046348">
    <property type="entry name" value="SIS_dom_sf"/>
</dbReference>
<dbReference type="GO" id="GO:0097367">
    <property type="term" value="F:carbohydrate derivative binding"/>
    <property type="evidence" value="ECO:0007669"/>
    <property type="project" value="InterPro"/>
</dbReference>
<evidence type="ECO:0000256" key="3">
    <source>
        <dbReference type="ARBA" id="ARBA00023163"/>
    </source>
</evidence>
<protein>
    <submittedName>
        <fullName evidence="6">MurR/RpiR family transcriptional regulator</fullName>
    </submittedName>
</protein>
<dbReference type="PANTHER" id="PTHR30514">
    <property type="entry name" value="GLUCOKINASE"/>
    <property type="match status" value="1"/>
</dbReference>
<keyword evidence="3" id="KW-0804">Transcription</keyword>
<evidence type="ECO:0000256" key="1">
    <source>
        <dbReference type="ARBA" id="ARBA00023015"/>
    </source>
</evidence>
<dbReference type="InterPro" id="IPR000281">
    <property type="entry name" value="HTH_RpiR"/>
</dbReference>
<evidence type="ECO:0000259" key="5">
    <source>
        <dbReference type="PROSITE" id="PS51464"/>
    </source>
</evidence>
<gene>
    <name evidence="6" type="ORF">DW967_07595</name>
</gene>
<dbReference type="InterPro" id="IPR036388">
    <property type="entry name" value="WH-like_DNA-bd_sf"/>
</dbReference>
<reference evidence="6 7" key="1">
    <citation type="submission" date="2018-08" db="EMBL/GenBank/DDBJ databases">
        <title>A genome reference for cultivated species of the human gut microbiota.</title>
        <authorList>
            <person name="Zou Y."/>
            <person name="Xue W."/>
            <person name="Luo G."/>
        </authorList>
    </citation>
    <scope>NUCLEOTIDE SEQUENCE [LARGE SCALE GENOMIC DNA]</scope>
    <source>
        <strain evidence="6 7">AM47-6BH</strain>
    </source>
</reference>